<proteinExistence type="predicted"/>
<gene>
    <name evidence="1" type="ORF">DAERI_020415</name>
</gene>
<dbReference type="Proteomes" id="UP000236569">
    <property type="component" value="Unassembled WGS sequence"/>
</dbReference>
<sequence length="100" mass="10824">MRPSVSSKHLPLRPARVTFAAAPLRRISGANGWDSLSCGGRKSSCRSAAEVRLLPRRSGTNTFTMTQWGGHTSEFRGLKADRIPCESDGGLPLPATGFRR</sequence>
<evidence type="ECO:0000313" key="2">
    <source>
        <dbReference type="Proteomes" id="UP000236569"/>
    </source>
</evidence>
<organism evidence="1 2">
    <name type="scientific">Deinococcus aerius</name>
    <dbReference type="NCBI Taxonomy" id="200253"/>
    <lineage>
        <taxon>Bacteria</taxon>
        <taxon>Thermotogati</taxon>
        <taxon>Deinococcota</taxon>
        <taxon>Deinococci</taxon>
        <taxon>Deinococcales</taxon>
        <taxon>Deinococcaceae</taxon>
        <taxon>Deinococcus</taxon>
    </lineage>
</organism>
<protein>
    <submittedName>
        <fullName evidence="1">Uncharacterized protein</fullName>
    </submittedName>
</protein>
<evidence type="ECO:0000313" key="1">
    <source>
        <dbReference type="EMBL" id="GBF04818.1"/>
    </source>
</evidence>
<comment type="caution">
    <text evidence="1">The sequence shown here is derived from an EMBL/GenBank/DDBJ whole genome shotgun (WGS) entry which is preliminary data.</text>
</comment>
<dbReference type="EMBL" id="BFAG01000002">
    <property type="protein sequence ID" value="GBF04818.1"/>
    <property type="molecule type" value="Genomic_DNA"/>
</dbReference>
<accession>A0A2I9DFI8</accession>
<dbReference type="AlphaFoldDB" id="A0A2I9DFI8"/>
<keyword evidence="2" id="KW-1185">Reference proteome</keyword>
<reference evidence="2" key="1">
    <citation type="submission" date="2018-01" db="EMBL/GenBank/DDBJ databases">
        <title>Draft Genome Sequence of the Radioresistant Bacterium Deinococcus aerius TR0125, Isolated from the Higher Atmosphere above Japan.</title>
        <authorList>
            <person name="Satoh K."/>
            <person name="Arai H."/>
            <person name="Sanzen T."/>
            <person name="Kawaguchi Y."/>
            <person name="Hayashi H."/>
            <person name="Yokobori S."/>
            <person name="Yamagishi A."/>
            <person name="Oono Y."/>
            <person name="Narumi I."/>
        </authorList>
    </citation>
    <scope>NUCLEOTIDE SEQUENCE [LARGE SCALE GENOMIC DNA]</scope>
    <source>
        <strain evidence="2">TR0125</strain>
    </source>
</reference>
<name>A0A2I9DFI8_9DEIO</name>